<dbReference type="Pfam" id="PF00990">
    <property type="entry name" value="GGDEF"/>
    <property type="match status" value="1"/>
</dbReference>
<dbReference type="Proteomes" id="UP000633263">
    <property type="component" value="Unassembled WGS sequence"/>
</dbReference>
<protein>
    <submittedName>
        <fullName evidence="4">GGDEF-domain containing protein</fullName>
    </submittedName>
</protein>
<dbReference type="InterPro" id="IPR001633">
    <property type="entry name" value="EAL_dom"/>
</dbReference>
<dbReference type="CDD" id="cd01948">
    <property type="entry name" value="EAL"/>
    <property type="match status" value="1"/>
</dbReference>
<comment type="caution">
    <text evidence="4">The sequence shown here is derived from an EMBL/GenBank/DDBJ whole genome shotgun (WGS) entry which is preliminary data.</text>
</comment>
<keyword evidence="1" id="KW-1133">Transmembrane helix</keyword>
<dbReference type="PROSITE" id="PS50883">
    <property type="entry name" value="EAL"/>
    <property type="match status" value="1"/>
</dbReference>
<dbReference type="PANTHER" id="PTHR44757">
    <property type="entry name" value="DIGUANYLATE CYCLASE DGCP"/>
    <property type="match status" value="1"/>
</dbReference>
<dbReference type="Gene3D" id="3.30.70.270">
    <property type="match status" value="1"/>
</dbReference>
<keyword evidence="5" id="KW-1185">Reference proteome</keyword>
<dbReference type="PANTHER" id="PTHR44757:SF2">
    <property type="entry name" value="BIOFILM ARCHITECTURE MAINTENANCE PROTEIN MBAA"/>
    <property type="match status" value="1"/>
</dbReference>
<gene>
    <name evidence="4" type="primary">bifA</name>
    <name evidence="4" type="ORF">GCM10009083_13510</name>
</gene>
<dbReference type="SUPFAM" id="SSF141868">
    <property type="entry name" value="EAL domain-like"/>
    <property type="match status" value="1"/>
</dbReference>
<dbReference type="NCBIfam" id="TIGR00254">
    <property type="entry name" value="GGDEF"/>
    <property type="match status" value="1"/>
</dbReference>
<dbReference type="SMART" id="SM00267">
    <property type="entry name" value="GGDEF"/>
    <property type="match status" value="1"/>
</dbReference>
<evidence type="ECO:0000259" key="2">
    <source>
        <dbReference type="PROSITE" id="PS50883"/>
    </source>
</evidence>
<dbReference type="SMART" id="SM00052">
    <property type="entry name" value="EAL"/>
    <property type="match status" value="1"/>
</dbReference>
<dbReference type="PROSITE" id="PS50887">
    <property type="entry name" value="GGDEF"/>
    <property type="match status" value="1"/>
</dbReference>
<dbReference type="CDD" id="cd01949">
    <property type="entry name" value="GGDEF"/>
    <property type="match status" value="1"/>
</dbReference>
<dbReference type="Pfam" id="PF00563">
    <property type="entry name" value="EAL"/>
    <property type="match status" value="1"/>
</dbReference>
<dbReference type="RefSeq" id="WP_188635855.1">
    <property type="nucleotide sequence ID" value="NZ_BMNN01000002.1"/>
</dbReference>
<reference evidence="5" key="1">
    <citation type="journal article" date="2019" name="Int. J. Syst. Evol. Microbiol.">
        <title>The Global Catalogue of Microorganisms (GCM) 10K type strain sequencing project: providing services to taxonomists for standard genome sequencing and annotation.</title>
        <authorList>
            <consortium name="The Broad Institute Genomics Platform"/>
            <consortium name="The Broad Institute Genome Sequencing Center for Infectious Disease"/>
            <person name="Wu L."/>
            <person name="Ma J."/>
        </authorList>
    </citation>
    <scope>NUCLEOTIDE SEQUENCE [LARGE SCALE GENOMIC DNA]</scope>
    <source>
        <strain evidence="5">JCM 11590</strain>
    </source>
</reference>
<dbReference type="Gene3D" id="3.20.20.450">
    <property type="entry name" value="EAL domain"/>
    <property type="match status" value="1"/>
</dbReference>
<feature type="domain" description="EAL" evidence="2">
    <location>
        <begin position="422"/>
        <end position="676"/>
    </location>
</feature>
<dbReference type="SUPFAM" id="SSF55073">
    <property type="entry name" value="Nucleotide cyclase"/>
    <property type="match status" value="1"/>
</dbReference>
<dbReference type="EMBL" id="BMNN01000002">
    <property type="protein sequence ID" value="GGI98161.1"/>
    <property type="molecule type" value="Genomic_DNA"/>
</dbReference>
<feature type="transmembrane region" description="Helical" evidence="1">
    <location>
        <begin position="13"/>
        <end position="35"/>
    </location>
</feature>
<keyword evidence="1" id="KW-0812">Transmembrane</keyword>
<accession>A0ABQ2CP72</accession>
<evidence type="ECO:0000313" key="4">
    <source>
        <dbReference type="EMBL" id="GGI98161.1"/>
    </source>
</evidence>
<dbReference type="InterPro" id="IPR029787">
    <property type="entry name" value="Nucleotide_cyclase"/>
</dbReference>
<feature type="domain" description="GGDEF" evidence="3">
    <location>
        <begin position="280"/>
        <end position="413"/>
    </location>
</feature>
<name>A0ABQ2CP72_9GAMM</name>
<dbReference type="InterPro" id="IPR043128">
    <property type="entry name" value="Rev_trsase/Diguanyl_cyclase"/>
</dbReference>
<sequence>MIVDTRHSLSVKLLRLVLLWALLAGMLLSLAQIIFDLRSVRESIERDATEILAMFHDPATQAIFSLDRDMATQVIEGLFANPAVSQALIGHPAEPPLASRQRPLLDTCCRMLTDLLFDPRQDFSIQLHGRAPYDEYYGDLRLSLDTALYGKRFLNNSLVILLTGLLRALAMAGAVYLVFHVLLTRPLGRIMEHIGFINPDHPGRMMMPMLPGQEKNELGLLINRINQLLDAIERNRSGRREAEASLLHLSRHDQLTGLPNRSLLLEQLGRVLTDAQRRQRNVAVLCCGLDDFKEINERFSYQAGDRLLISVAERLQSHSGRLTSVARLGGDQFALIVADVQEPYEVAELAQQILNDLAVPLELDQACVTLQATIGITLFPDDGMDPSKLLQKAEQTMMLAKTRSRNRYQFYIASVDSEMRMRRELASSLRDALLNNELHLVYQPQIALDSHRVVGVEALLRWNHPERGLVPPDLFIPLAEQSGIIIAIGEWVLDQACRQLRDWQRDGLPDLRMSVNLSTVQLHHPDLCQMVTRTLDRYGLDRGTLDLEVTETGLMEDIEAAARHLKELKATGVRIALDDFGTGYSSLSYLRGLPLDKIKIDKSFTGDLLEDADDRNIVRIIIQLGRNLNMQVIAEGVECAEQEAYLRTEGCDIVQGYFYSRPLTAPALRVWMHNYEQQLGSGGQ</sequence>
<evidence type="ECO:0000313" key="5">
    <source>
        <dbReference type="Proteomes" id="UP000633263"/>
    </source>
</evidence>
<evidence type="ECO:0000256" key="1">
    <source>
        <dbReference type="SAM" id="Phobius"/>
    </source>
</evidence>
<dbReference type="InterPro" id="IPR035919">
    <property type="entry name" value="EAL_sf"/>
</dbReference>
<dbReference type="InterPro" id="IPR052155">
    <property type="entry name" value="Biofilm_reg_signaling"/>
</dbReference>
<proteinExistence type="predicted"/>
<organism evidence="4 5">
    <name type="scientific">Halopseudomonas pertucinogena</name>
    <dbReference type="NCBI Taxonomy" id="86175"/>
    <lineage>
        <taxon>Bacteria</taxon>
        <taxon>Pseudomonadati</taxon>
        <taxon>Pseudomonadota</taxon>
        <taxon>Gammaproteobacteria</taxon>
        <taxon>Pseudomonadales</taxon>
        <taxon>Pseudomonadaceae</taxon>
        <taxon>Halopseudomonas</taxon>
    </lineage>
</organism>
<evidence type="ECO:0000259" key="3">
    <source>
        <dbReference type="PROSITE" id="PS50887"/>
    </source>
</evidence>
<dbReference type="InterPro" id="IPR000160">
    <property type="entry name" value="GGDEF_dom"/>
</dbReference>
<keyword evidence="1" id="KW-0472">Membrane</keyword>